<dbReference type="AlphaFoldDB" id="I7B2F5"/>
<protein>
    <submittedName>
        <fullName evidence="1">Putative retrotransposon</fullName>
    </submittedName>
</protein>
<dbReference type="PANTHER" id="PTHR46890:SF50">
    <property type="entry name" value="RNA-DIRECTED DNA POLYMERASE, EUKARYOTA, REVERSE TRANSCRIPTASE ZINC-BINDING DOMAIN PROTEIN-RELATED"/>
    <property type="match status" value="1"/>
</dbReference>
<sequence>MEFPVVGKKFMWFKSNGSAKMKSLVKDWSPKPFRTIDAWLMERGFKDIVKDKWMPYAVHGNGISKHKDKLKMLKADLKVWNYEVFGHLNSNKESILKEIEDLDCQDANGVLEKNARSKRMELIGMLAVTNKKIDSLISPKARGSWYKGSSILCLDGEDLEMRLKDNLSLIVDFSKEEIWEAVWQCDWNKSPEPDGYNFNFIKKSWDVMKGKIVAVVRHFQELGNIPKGSFIALVPKVRDPLRLDQYRPISLVGELYKIISKVLSSRINCVLPSVIDESKSAFLKDKGMLDSVY</sequence>
<organism evidence="1">
    <name type="scientific">Phaseolus vulgaris</name>
    <name type="common">Kidney bean</name>
    <name type="synonym">French bean</name>
    <dbReference type="NCBI Taxonomy" id="3885"/>
    <lineage>
        <taxon>Eukaryota</taxon>
        <taxon>Viridiplantae</taxon>
        <taxon>Streptophyta</taxon>
        <taxon>Embryophyta</taxon>
        <taxon>Tracheophyta</taxon>
        <taxon>Spermatophyta</taxon>
        <taxon>Magnoliopsida</taxon>
        <taxon>eudicotyledons</taxon>
        <taxon>Gunneridae</taxon>
        <taxon>Pentapetalae</taxon>
        <taxon>rosids</taxon>
        <taxon>fabids</taxon>
        <taxon>Fabales</taxon>
        <taxon>Fabaceae</taxon>
        <taxon>Papilionoideae</taxon>
        <taxon>50 kb inversion clade</taxon>
        <taxon>NPAAA clade</taxon>
        <taxon>indigoferoid/millettioid clade</taxon>
        <taxon>Phaseoleae</taxon>
        <taxon>Phaseolus</taxon>
    </lineage>
</organism>
<reference evidence="1" key="1">
    <citation type="journal article" date="2012" name="Theor. Appl. Genet.">
        <title>Development of candidate gene markers associated to common bacterial blight resistance in common bean.</title>
        <authorList>
            <person name="Shi C."/>
            <person name="Yu K."/>
            <person name="Xie W."/>
            <person name="Perry G."/>
            <person name="Navabi A."/>
            <person name="Peter Pauls K."/>
            <person name="Miklas P.N."/>
            <person name="Fourie D."/>
        </authorList>
    </citation>
    <scope>NUCLEOTIDE SEQUENCE</scope>
</reference>
<dbReference type="EMBL" id="JX000234">
    <property type="protein sequence ID" value="AFN88206.1"/>
    <property type="molecule type" value="Genomic_DNA"/>
</dbReference>
<dbReference type="InterPro" id="IPR052343">
    <property type="entry name" value="Retrotransposon-Effector_Assoc"/>
</dbReference>
<evidence type="ECO:0000313" key="1">
    <source>
        <dbReference type="EMBL" id="AFN88206.1"/>
    </source>
</evidence>
<accession>I7B2F5</accession>
<dbReference type="PANTHER" id="PTHR46890">
    <property type="entry name" value="NON-LTR RETROLELEMENT REVERSE TRANSCRIPTASE-LIKE PROTEIN-RELATED"/>
    <property type="match status" value="1"/>
</dbReference>
<proteinExistence type="predicted"/>
<name>I7B2F5_PHAVU</name>